<protein>
    <submittedName>
        <fullName evidence="1">Uncharacterized protein</fullName>
    </submittedName>
</protein>
<gene>
    <name evidence="1" type="ORF">BJY22_007168</name>
</gene>
<dbReference type="RefSeq" id="WP_167215958.1">
    <property type="nucleotide sequence ID" value="NZ_JAASRO010000001.1"/>
</dbReference>
<name>A0A7X5VHM8_9ACTN</name>
<organism evidence="1 2">
    <name type="scientific">Kribbella shirazensis</name>
    <dbReference type="NCBI Taxonomy" id="1105143"/>
    <lineage>
        <taxon>Bacteria</taxon>
        <taxon>Bacillati</taxon>
        <taxon>Actinomycetota</taxon>
        <taxon>Actinomycetes</taxon>
        <taxon>Propionibacteriales</taxon>
        <taxon>Kribbellaceae</taxon>
        <taxon>Kribbella</taxon>
    </lineage>
</organism>
<keyword evidence="2" id="KW-1185">Reference proteome</keyword>
<accession>A0A7X5VHM8</accession>
<dbReference type="EMBL" id="JAASRO010000001">
    <property type="protein sequence ID" value="NIK61451.1"/>
    <property type="molecule type" value="Genomic_DNA"/>
</dbReference>
<dbReference type="AlphaFoldDB" id="A0A7X5VHM8"/>
<proteinExistence type="predicted"/>
<reference evidence="1 2" key="1">
    <citation type="submission" date="2020-03" db="EMBL/GenBank/DDBJ databases">
        <title>Sequencing the genomes of 1000 actinobacteria strains.</title>
        <authorList>
            <person name="Klenk H.-P."/>
        </authorList>
    </citation>
    <scope>NUCLEOTIDE SEQUENCE [LARGE SCALE GENOMIC DNA]</scope>
    <source>
        <strain evidence="1 2">DSM 45490</strain>
    </source>
</reference>
<sequence length="161" mass="17703">MAGLSEEIRVTTEENELSLEEMSAALPDTPAIMEKVGHCWWHLIYAARGGNWGLAGYYLRRVAKLENALKTLRPKHRERLERFQAEALPPVVDAIEAKDLEQLERAFAAATDMANVMHGNSGYPYIKWVLPSEPPAGLQLAPVEPAEPADVSVGNGQVTQG</sequence>
<dbReference type="Proteomes" id="UP000555407">
    <property type="component" value="Unassembled WGS sequence"/>
</dbReference>
<evidence type="ECO:0000313" key="1">
    <source>
        <dbReference type="EMBL" id="NIK61451.1"/>
    </source>
</evidence>
<evidence type="ECO:0000313" key="2">
    <source>
        <dbReference type="Proteomes" id="UP000555407"/>
    </source>
</evidence>
<comment type="caution">
    <text evidence="1">The sequence shown here is derived from an EMBL/GenBank/DDBJ whole genome shotgun (WGS) entry which is preliminary data.</text>
</comment>